<name>A0A928VYC7_9CYAN</name>
<dbReference type="Gene3D" id="3.90.730.10">
    <property type="entry name" value="Ribonuclease T2-like"/>
    <property type="match status" value="1"/>
</dbReference>
<dbReference type="AlphaFoldDB" id="A0A928VYC7"/>
<dbReference type="InterPro" id="IPR001568">
    <property type="entry name" value="RNase_T2-like"/>
</dbReference>
<dbReference type="PROSITE" id="PS00531">
    <property type="entry name" value="RNASE_T2_2"/>
    <property type="match status" value="1"/>
</dbReference>
<reference evidence="4" key="1">
    <citation type="submission" date="2020-10" db="EMBL/GenBank/DDBJ databases">
        <authorList>
            <person name="Castelo-Branco R."/>
            <person name="Eusebio N."/>
            <person name="Adriana R."/>
            <person name="Vieira A."/>
            <person name="Brugerolle De Fraissinette N."/>
            <person name="Rezende De Castro R."/>
            <person name="Schneider M.P."/>
            <person name="Vasconcelos V."/>
            <person name="Leao P.N."/>
        </authorList>
    </citation>
    <scope>NUCLEOTIDE SEQUENCE</scope>
    <source>
        <strain evidence="4">LEGE 11467</strain>
    </source>
</reference>
<feature type="non-terminal residue" evidence="4">
    <location>
        <position position="159"/>
    </location>
</feature>
<evidence type="ECO:0000313" key="5">
    <source>
        <dbReference type="Proteomes" id="UP000621799"/>
    </source>
</evidence>
<organism evidence="4 5">
    <name type="scientific">Zarconia navalis LEGE 11467</name>
    <dbReference type="NCBI Taxonomy" id="1828826"/>
    <lineage>
        <taxon>Bacteria</taxon>
        <taxon>Bacillati</taxon>
        <taxon>Cyanobacteriota</taxon>
        <taxon>Cyanophyceae</taxon>
        <taxon>Oscillatoriophycideae</taxon>
        <taxon>Oscillatoriales</taxon>
        <taxon>Oscillatoriales incertae sedis</taxon>
        <taxon>Zarconia</taxon>
        <taxon>Zarconia navalis</taxon>
    </lineage>
</organism>
<feature type="chain" id="PRO_5037646130" evidence="3">
    <location>
        <begin position="29"/>
        <end position="159"/>
    </location>
</feature>
<accession>A0A928VYC7</accession>
<dbReference type="PROSITE" id="PS00530">
    <property type="entry name" value="RNASE_T2_1"/>
    <property type="match status" value="1"/>
</dbReference>
<evidence type="ECO:0000313" key="4">
    <source>
        <dbReference type="EMBL" id="MBE9042544.1"/>
    </source>
</evidence>
<dbReference type="Pfam" id="PF00445">
    <property type="entry name" value="Ribonuclease_T2"/>
    <property type="match status" value="1"/>
</dbReference>
<dbReference type="GO" id="GO:0033897">
    <property type="term" value="F:ribonuclease T2 activity"/>
    <property type="evidence" value="ECO:0007669"/>
    <property type="project" value="InterPro"/>
</dbReference>
<dbReference type="InterPro" id="IPR018188">
    <property type="entry name" value="RNase_T2_His_AS_1"/>
</dbReference>
<proteinExistence type="inferred from homology"/>
<comment type="similarity">
    <text evidence="1 2">Belongs to the RNase T2 family.</text>
</comment>
<dbReference type="EMBL" id="JADEXN010000379">
    <property type="protein sequence ID" value="MBE9042544.1"/>
    <property type="molecule type" value="Genomic_DNA"/>
</dbReference>
<dbReference type="PANTHER" id="PTHR11240:SF22">
    <property type="entry name" value="RIBONUCLEASE T2"/>
    <property type="match status" value="1"/>
</dbReference>
<dbReference type="GO" id="GO:0006401">
    <property type="term" value="P:RNA catabolic process"/>
    <property type="evidence" value="ECO:0007669"/>
    <property type="project" value="UniProtKB-ARBA"/>
</dbReference>
<dbReference type="PANTHER" id="PTHR11240">
    <property type="entry name" value="RIBONUCLEASE T2"/>
    <property type="match status" value="1"/>
</dbReference>
<keyword evidence="3" id="KW-0732">Signal</keyword>
<gene>
    <name evidence="4" type="ORF">IQ235_17375</name>
</gene>
<sequence length="159" mass="18054">MRKKTIGLLFAFGINLLGAIAIPKSAQADDPNYVLAISWQPGFCETRPNLPECESQTGDRFDATHFSIHGLWPQPRNNTYCNVSRAIEQTDRDRRWLDLPELDLSAGTRRELQAKMPGYQSGLHRHEWYKHGTCYSATPEEYYRETIALLDGLNASPVS</sequence>
<dbReference type="SUPFAM" id="SSF55895">
    <property type="entry name" value="Ribonuclease Rh-like"/>
    <property type="match status" value="1"/>
</dbReference>
<evidence type="ECO:0000256" key="2">
    <source>
        <dbReference type="RuleBase" id="RU004328"/>
    </source>
</evidence>
<dbReference type="RefSeq" id="WP_264322701.1">
    <property type="nucleotide sequence ID" value="NZ_JADEXN010000379.1"/>
</dbReference>
<dbReference type="InterPro" id="IPR033130">
    <property type="entry name" value="RNase_T2_His_AS_2"/>
</dbReference>
<dbReference type="GO" id="GO:0003723">
    <property type="term" value="F:RNA binding"/>
    <property type="evidence" value="ECO:0007669"/>
    <property type="project" value="InterPro"/>
</dbReference>
<evidence type="ECO:0000256" key="1">
    <source>
        <dbReference type="ARBA" id="ARBA00007469"/>
    </source>
</evidence>
<dbReference type="Proteomes" id="UP000621799">
    <property type="component" value="Unassembled WGS sequence"/>
</dbReference>
<feature type="signal peptide" evidence="3">
    <location>
        <begin position="1"/>
        <end position="28"/>
    </location>
</feature>
<dbReference type="InterPro" id="IPR036430">
    <property type="entry name" value="RNase_T2-like_sf"/>
</dbReference>
<evidence type="ECO:0000256" key="3">
    <source>
        <dbReference type="SAM" id="SignalP"/>
    </source>
</evidence>
<protein>
    <submittedName>
        <fullName evidence="4">Uncharacterized protein</fullName>
    </submittedName>
</protein>
<comment type="caution">
    <text evidence="4">The sequence shown here is derived from an EMBL/GenBank/DDBJ whole genome shotgun (WGS) entry which is preliminary data.</text>
</comment>
<keyword evidence="5" id="KW-1185">Reference proteome</keyword>